<organism evidence="8 9">
    <name type="scientific">Sulfitobacter sediminis</name>
    <dbReference type="NCBI Taxonomy" id="3234186"/>
    <lineage>
        <taxon>Bacteria</taxon>
        <taxon>Pseudomonadati</taxon>
        <taxon>Pseudomonadota</taxon>
        <taxon>Alphaproteobacteria</taxon>
        <taxon>Rhodobacterales</taxon>
        <taxon>Roseobacteraceae</taxon>
        <taxon>Sulfitobacter</taxon>
    </lineage>
</organism>
<dbReference type="Pfam" id="PF07690">
    <property type="entry name" value="MFS_1"/>
    <property type="match status" value="1"/>
</dbReference>
<keyword evidence="9" id="KW-1185">Reference proteome</keyword>
<dbReference type="PROSITE" id="PS50850">
    <property type="entry name" value="MFS"/>
    <property type="match status" value="1"/>
</dbReference>
<dbReference type="InterPro" id="IPR011701">
    <property type="entry name" value="MFS"/>
</dbReference>
<proteinExistence type="predicted"/>
<dbReference type="PANTHER" id="PTHR42718">
    <property type="entry name" value="MAJOR FACILITATOR SUPERFAMILY MULTIDRUG TRANSPORTER MFSC"/>
    <property type="match status" value="1"/>
</dbReference>
<evidence type="ECO:0000256" key="5">
    <source>
        <dbReference type="ARBA" id="ARBA00023136"/>
    </source>
</evidence>
<evidence type="ECO:0000256" key="1">
    <source>
        <dbReference type="ARBA" id="ARBA00004141"/>
    </source>
</evidence>
<name>A0ABV3RHX6_9RHOB</name>
<dbReference type="InterPro" id="IPR020846">
    <property type="entry name" value="MFS_dom"/>
</dbReference>
<comment type="subcellular location">
    <subcellularLocation>
        <location evidence="1">Membrane</location>
        <topology evidence="1">Multi-pass membrane protein</topology>
    </subcellularLocation>
</comment>
<evidence type="ECO:0000256" key="4">
    <source>
        <dbReference type="ARBA" id="ARBA00022989"/>
    </source>
</evidence>
<comment type="caution">
    <text evidence="8">The sequence shown here is derived from an EMBL/GenBank/DDBJ whole genome shotgun (WGS) entry which is preliminary data.</text>
</comment>
<accession>A0ABV3RHX6</accession>
<feature type="transmembrane region" description="Helical" evidence="6">
    <location>
        <begin position="119"/>
        <end position="140"/>
    </location>
</feature>
<keyword evidence="2" id="KW-0813">Transport</keyword>
<keyword evidence="4 6" id="KW-1133">Transmembrane helix</keyword>
<evidence type="ECO:0000256" key="3">
    <source>
        <dbReference type="ARBA" id="ARBA00022692"/>
    </source>
</evidence>
<evidence type="ECO:0000313" key="9">
    <source>
        <dbReference type="Proteomes" id="UP001556098"/>
    </source>
</evidence>
<feature type="transmembrane region" description="Helical" evidence="6">
    <location>
        <begin position="27"/>
        <end position="50"/>
    </location>
</feature>
<dbReference type="EMBL" id="JBFNXX010000002">
    <property type="protein sequence ID" value="MEW9918565.1"/>
    <property type="molecule type" value="Genomic_DNA"/>
</dbReference>
<evidence type="ECO:0000256" key="2">
    <source>
        <dbReference type="ARBA" id="ARBA00022448"/>
    </source>
</evidence>
<dbReference type="InterPro" id="IPR036259">
    <property type="entry name" value="MFS_trans_sf"/>
</dbReference>
<evidence type="ECO:0000313" key="8">
    <source>
        <dbReference type="EMBL" id="MEW9918565.1"/>
    </source>
</evidence>
<keyword evidence="3 6" id="KW-0812">Transmembrane</keyword>
<sequence>MTDVQASQAPAAPVFVEGFCRPEARKYVLIAAILASAMGFIDGFIISLALPAMRQSLDATLIEAQWFHNAYMLTLSALILVGGAVGDRFGLARAFSAGIAAFVAASLLCAIAPDPTFMIAARALQGVGAALMIPGSLAIITRAYPREERGWAIGFWAAASSVTTALGPVVGGLALTLGGPEAWRWVFAINLPLGAVTIWIIWAKVGADPVRGGARLDWPGALLATLGLFALAWGADDGRSWRGLGHRPVAIGSAGADLPFHLG</sequence>
<feature type="transmembrane region" description="Helical" evidence="6">
    <location>
        <begin position="70"/>
        <end position="87"/>
    </location>
</feature>
<feature type="transmembrane region" description="Helical" evidence="6">
    <location>
        <begin position="182"/>
        <end position="202"/>
    </location>
</feature>
<feature type="domain" description="Major facilitator superfamily (MFS) profile" evidence="7">
    <location>
        <begin position="28"/>
        <end position="263"/>
    </location>
</feature>
<evidence type="ECO:0000256" key="6">
    <source>
        <dbReference type="SAM" id="Phobius"/>
    </source>
</evidence>
<dbReference type="PANTHER" id="PTHR42718:SF9">
    <property type="entry name" value="MAJOR FACILITATOR SUPERFAMILY MULTIDRUG TRANSPORTER MFSC"/>
    <property type="match status" value="1"/>
</dbReference>
<dbReference type="CDD" id="cd17321">
    <property type="entry name" value="MFS_MMR_MDR_like"/>
    <property type="match status" value="1"/>
</dbReference>
<protein>
    <submittedName>
        <fullName evidence="8">MFS transporter</fullName>
    </submittedName>
</protein>
<dbReference type="Proteomes" id="UP001556098">
    <property type="component" value="Unassembled WGS sequence"/>
</dbReference>
<reference evidence="8 9" key="1">
    <citation type="submission" date="2024-07" db="EMBL/GenBank/DDBJ databases">
        <title>Marimonas sp.nov., isolated from tidal-flat sediment.</title>
        <authorList>
            <person name="Jayan J.N."/>
            <person name="Lee S.S."/>
        </authorList>
    </citation>
    <scope>NUCLEOTIDE SEQUENCE [LARGE SCALE GENOMIC DNA]</scope>
    <source>
        <strain evidence="8 9">MJW-29</strain>
    </source>
</reference>
<dbReference type="SUPFAM" id="SSF103473">
    <property type="entry name" value="MFS general substrate transporter"/>
    <property type="match status" value="1"/>
</dbReference>
<gene>
    <name evidence="8" type="ORF">AB2B41_03050</name>
</gene>
<dbReference type="Gene3D" id="1.20.1720.10">
    <property type="entry name" value="Multidrug resistance protein D"/>
    <property type="match status" value="1"/>
</dbReference>
<feature type="transmembrane region" description="Helical" evidence="6">
    <location>
        <begin position="94"/>
        <end position="113"/>
    </location>
</feature>
<feature type="transmembrane region" description="Helical" evidence="6">
    <location>
        <begin position="152"/>
        <end position="176"/>
    </location>
</feature>
<feature type="transmembrane region" description="Helical" evidence="6">
    <location>
        <begin position="214"/>
        <end position="235"/>
    </location>
</feature>
<evidence type="ECO:0000259" key="7">
    <source>
        <dbReference type="PROSITE" id="PS50850"/>
    </source>
</evidence>
<keyword evidence="5 6" id="KW-0472">Membrane</keyword>
<dbReference type="RefSeq" id="WP_367876269.1">
    <property type="nucleotide sequence ID" value="NZ_JBFNXX010000002.1"/>
</dbReference>